<dbReference type="InterPro" id="IPR036849">
    <property type="entry name" value="Enolase-like_C_sf"/>
</dbReference>
<gene>
    <name evidence="2" type="ORF">GCM10009854_47460</name>
</gene>
<organism evidence="2 3">
    <name type="scientific">Saccharopolyspora halophila</name>
    <dbReference type="NCBI Taxonomy" id="405551"/>
    <lineage>
        <taxon>Bacteria</taxon>
        <taxon>Bacillati</taxon>
        <taxon>Actinomycetota</taxon>
        <taxon>Actinomycetes</taxon>
        <taxon>Pseudonocardiales</taxon>
        <taxon>Pseudonocardiaceae</taxon>
        <taxon>Saccharopolyspora</taxon>
    </lineage>
</organism>
<evidence type="ECO:0000313" key="3">
    <source>
        <dbReference type="Proteomes" id="UP001501218"/>
    </source>
</evidence>
<dbReference type="InterPro" id="IPR013342">
    <property type="entry name" value="Mandelate_racemase_C"/>
</dbReference>
<reference evidence="3" key="1">
    <citation type="journal article" date="2019" name="Int. J. Syst. Evol. Microbiol.">
        <title>The Global Catalogue of Microorganisms (GCM) 10K type strain sequencing project: providing services to taxonomists for standard genome sequencing and annotation.</title>
        <authorList>
            <consortium name="The Broad Institute Genomics Platform"/>
            <consortium name="The Broad Institute Genome Sequencing Center for Infectious Disease"/>
            <person name="Wu L."/>
            <person name="Ma J."/>
        </authorList>
    </citation>
    <scope>NUCLEOTIDE SEQUENCE [LARGE SCALE GENOMIC DNA]</scope>
    <source>
        <strain evidence="3">JCM 16221</strain>
    </source>
</reference>
<dbReference type="InterPro" id="IPR013341">
    <property type="entry name" value="Mandelate_racemase_N_dom"/>
</dbReference>
<dbReference type="PANTHER" id="PTHR48080:SF6">
    <property type="entry name" value="STARVATION-SENSING PROTEIN RSPA"/>
    <property type="match status" value="1"/>
</dbReference>
<dbReference type="Gene3D" id="3.30.390.10">
    <property type="entry name" value="Enolase-like, N-terminal domain"/>
    <property type="match status" value="1"/>
</dbReference>
<evidence type="ECO:0000259" key="1">
    <source>
        <dbReference type="SMART" id="SM00922"/>
    </source>
</evidence>
<dbReference type="SFLD" id="SFLDG00033">
    <property type="entry name" value="mannonate_dehydratase"/>
    <property type="match status" value="1"/>
</dbReference>
<dbReference type="NCBIfam" id="NF011654">
    <property type="entry name" value="PRK15072.1"/>
    <property type="match status" value="1"/>
</dbReference>
<keyword evidence="3" id="KW-1185">Reference proteome</keyword>
<dbReference type="PROSITE" id="PS00908">
    <property type="entry name" value="MR_MLE_1"/>
    <property type="match status" value="1"/>
</dbReference>
<dbReference type="NCBIfam" id="NF043051">
    <property type="entry name" value="ManoateDhtManD"/>
    <property type="match status" value="1"/>
</dbReference>
<dbReference type="Pfam" id="PF02746">
    <property type="entry name" value="MR_MLE_N"/>
    <property type="match status" value="1"/>
</dbReference>
<dbReference type="InterPro" id="IPR018110">
    <property type="entry name" value="Mandel_Rmase/mucon_lact_enz_CS"/>
</dbReference>
<dbReference type="SMART" id="SM00922">
    <property type="entry name" value="MR_MLE"/>
    <property type="match status" value="1"/>
</dbReference>
<dbReference type="SUPFAM" id="SSF54826">
    <property type="entry name" value="Enolase N-terminal domain-like"/>
    <property type="match status" value="1"/>
</dbReference>
<name>A0ABP5TZ01_9PSEU</name>
<dbReference type="InterPro" id="IPR029065">
    <property type="entry name" value="Enolase_C-like"/>
</dbReference>
<feature type="domain" description="Mandelate racemase/muconate lactonizing enzyme C-terminal" evidence="1">
    <location>
        <begin position="130"/>
        <end position="260"/>
    </location>
</feature>
<dbReference type="EMBL" id="BAAARA010000023">
    <property type="protein sequence ID" value="GAA2362321.1"/>
    <property type="molecule type" value="Genomic_DNA"/>
</dbReference>
<dbReference type="SUPFAM" id="SSF51604">
    <property type="entry name" value="Enolase C-terminal domain-like"/>
    <property type="match status" value="1"/>
</dbReference>
<protein>
    <submittedName>
        <fullName evidence="2">D-galactonate dehydratase family protein</fullName>
    </submittedName>
</protein>
<evidence type="ECO:0000313" key="2">
    <source>
        <dbReference type="EMBL" id="GAA2362321.1"/>
    </source>
</evidence>
<dbReference type="PANTHER" id="PTHR48080">
    <property type="entry name" value="D-GALACTONATE DEHYDRATASE-RELATED"/>
    <property type="match status" value="1"/>
</dbReference>
<dbReference type="InterPro" id="IPR034593">
    <property type="entry name" value="DgoD-like"/>
</dbReference>
<dbReference type="Gene3D" id="3.20.20.120">
    <property type="entry name" value="Enolase-like C-terminal domain"/>
    <property type="match status" value="1"/>
</dbReference>
<comment type="caution">
    <text evidence="2">The sequence shown here is derived from an EMBL/GenBank/DDBJ whole genome shotgun (WGS) entry which is preliminary data.</text>
</comment>
<dbReference type="InterPro" id="IPR034589">
    <property type="entry name" value="D-mannonate_dehydratase-like"/>
</dbReference>
<sequence>MIDHIAGAEVVVCSPTRNYVTLKITTADGVVGYGDATLNGRELAVASYLRDHVAPLLIGRDASRIEDTWQLLYRGAYWRRGPVTMAAIGAVDVALWDIKGKTLGQPVYQLLGGAVRDRVLTYTHAMGWELPALLDAVDALRERGFRAVRAQSGIPGLDTVYGVHRDCSGYEPAARSTAAPEEVWDSSAYLRHVPGLLAEVRRHVGEGLELLHDTHHRLTPQQAARFAAAVEAVDLFWLEDVTPAENQDALRLVRGHSTTPLAIGEVFNSIWDCHRLIEHQLIDFVRAAVSHAGGISHMRKIHALADVHQVRGAPHGPSDVSPITLGASLHVGLATPNFAIQEYMGYDPLVGDVFPGAWSFDDGYLHPGDAPGIGVALNEELAAKYPYEPAYLPVARQRDGSITDW</sequence>
<dbReference type="Proteomes" id="UP001501218">
    <property type="component" value="Unassembled WGS sequence"/>
</dbReference>
<dbReference type="SFLD" id="SFLDS00001">
    <property type="entry name" value="Enolase"/>
    <property type="match status" value="1"/>
</dbReference>
<dbReference type="InterPro" id="IPR029017">
    <property type="entry name" value="Enolase-like_N"/>
</dbReference>
<proteinExistence type="predicted"/>
<accession>A0ABP5TZ01</accession>
<dbReference type="Pfam" id="PF13378">
    <property type="entry name" value="MR_MLE_C"/>
    <property type="match status" value="1"/>
</dbReference>